<keyword evidence="3 8" id="KW-0132">Cell division</keyword>
<gene>
    <name evidence="8" type="primary">ftsL</name>
    <name evidence="11" type="ORF">SAMN04487958_102118</name>
</gene>
<dbReference type="AlphaFoldDB" id="A0A1H9QWE5"/>
<keyword evidence="8" id="KW-0997">Cell inner membrane</keyword>
<evidence type="ECO:0000256" key="4">
    <source>
        <dbReference type="ARBA" id="ARBA00022692"/>
    </source>
</evidence>
<keyword evidence="5 8" id="KW-1133">Transmembrane helix</keyword>
<evidence type="ECO:0000256" key="5">
    <source>
        <dbReference type="ARBA" id="ARBA00022989"/>
    </source>
</evidence>
<evidence type="ECO:0000256" key="7">
    <source>
        <dbReference type="ARBA" id="ARBA00023306"/>
    </source>
</evidence>
<comment type="subunit">
    <text evidence="8">Part of a complex composed of FtsB, FtsL and FtsQ.</text>
</comment>
<organism evidence="11 12">
    <name type="scientific">Vreelandella subterranea</name>
    <dbReference type="NCBI Taxonomy" id="416874"/>
    <lineage>
        <taxon>Bacteria</taxon>
        <taxon>Pseudomonadati</taxon>
        <taxon>Pseudomonadota</taxon>
        <taxon>Gammaproteobacteria</taxon>
        <taxon>Oceanospirillales</taxon>
        <taxon>Halomonadaceae</taxon>
        <taxon>Vreelandella</taxon>
    </lineage>
</organism>
<comment type="subcellular location">
    <subcellularLocation>
        <location evidence="8">Cell inner membrane</location>
        <topology evidence="8">Single-pass type II membrane protein</topology>
    </subcellularLocation>
    <subcellularLocation>
        <location evidence="1">Cell membrane</location>
        <topology evidence="1">Single-pass type II membrane protein</topology>
    </subcellularLocation>
    <text evidence="8">Localizes to the division septum where it forms a ring structure.</text>
</comment>
<evidence type="ECO:0000256" key="2">
    <source>
        <dbReference type="ARBA" id="ARBA00022475"/>
    </source>
</evidence>
<proteinExistence type="inferred from homology"/>
<reference evidence="12" key="1">
    <citation type="submission" date="2016-10" db="EMBL/GenBank/DDBJ databases">
        <authorList>
            <person name="Varghese N."/>
            <person name="Submissions S."/>
        </authorList>
    </citation>
    <scope>NUCLEOTIDE SEQUENCE [LARGE SCALE GENOMIC DNA]</scope>
    <source>
        <strain evidence="12">CGMCC 1.6495</strain>
    </source>
</reference>
<dbReference type="Proteomes" id="UP000198505">
    <property type="component" value="Unassembled WGS sequence"/>
</dbReference>
<comment type="function">
    <text evidence="8">Essential cell division protein. May link together the upstream cell division proteins, which are predominantly cytoplasmic, with the downstream cell division proteins, which are predominantly periplasmic.</text>
</comment>
<dbReference type="InterPro" id="IPR011922">
    <property type="entry name" value="Cell_div_FtsL"/>
</dbReference>
<evidence type="ECO:0000313" key="11">
    <source>
        <dbReference type="EMBL" id="SER64750.1"/>
    </source>
</evidence>
<sequence>MSLEQLDRWWSSLQAGWPFSLRLRPWPVALSLLFLACLATAFGVVATTHATRGQYAELQQLEQERSQLNTEWGQLLLEEGAWSTPARIEQIATQRLGMRIPDVDDVEVIRP</sequence>
<dbReference type="PANTHER" id="PTHR37479:SF1">
    <property type="entry name" value="CELL DIVISION PROTEIN FTSL"/>
    <property type="match status" value="1"/>
</dbReference>
<evidence type="ECO:0000256" key="3">
    <source>
        <dbReference type="ARBA" id="ARBA00022618"/>
    </source>
</evidence>
<evidence type="ECO:0000256" key="6">
    <source>
        <dbReference type="ARBA" id="ARBA00023136"/>
    </source>
</evidence>
<feature type="coiled-coil region" evidence="10">
    <location>
        <begin position="51"/>
        <end position="78"/>
    </location>
</feature>
<accession>A0A1H9QWE5</accession>
<keyword evidence="2 8" id="KW-1003">Cell membrane</keyword>
<comment type="similarity">
    <text evidence="8">Belongs to the FtsL family.</text>
</comment>
<dbReference type="Pfam" id="PF04999">
    <property type="entry name" value="FtsL"/>
    <property type="match status" value="1"/>
</dbReference>
<dbReference type="NCBIfam" id="TIGR02209">
    <property type="entry name" value="ftsL_broad"/>
    <property type="match status" value="1"/>
</dbReference>
<keyword evidence="10" id="KW-0175">Coiled coil</keyword>
<name>A0A1H9QWE5_9GAMM</name>
<feature type="transmembrane region" description="Helical" evidence="8">
    <location>
        <begin position="26"/>
        <end position="46"/>
    </location>
</feature>
<evidence type="ECO:0000256" key="9">
    <source>
        <dbReference type="NCBIfam" id="TIGR02209"/>
    </source>
</evidence>
<dbReference type="GO" id="GO:0032153">
    <property type="term" value="C:cell division site"/>
    <property type="evidence" value="ECO:0007669"/>
    <property type="project" value="UniProtKB-UniRule"/>
</dbReference>
<dbReference type="PANTHER" id="PTHR37479">
    <property type="entry name" value="CELL DIVISION PROTEIN FTSL"/>
    <property type="match status" value="1"/>
</dbReference>
<dbReference type="RefSeq" id="WP_092825302.1">
    <property type="nucleotide sequence ID" value="NZ_FOGS01000002.1"/>
</dbReference>
<dbReference type="STRING" id="416874.SAMN04487958_102118"/>
<evidence type="ECO:0000256" key="10">
    <source>
        <dbReference type="SAM" id="Coils"/>
    </source>
</evidence>
<keyword evidence="12" id="KW-1185">Reference proteome</keyword>
<evidence type="ECO:0000256" key="8">
    <source>
        <dbReference type="HAMAP-Rule" id="MF_00910"/>
    </source>
</evidence>
<keyword evidence="7 8" id="KW-0131">Cell cycle</keyword>
<dbReference type="GO" id="GO:0043093">
    <property type="term" value="P:FtsZ-dependent cytokinesis"/>
    <property type="evidence" value="ECO:0007669"/>
    <property type="project" value="UniProtKB-UniRule"/>
</dbReference>
<dbReference type="HAMAP" id="MF_00910">
    <property type="entry name" value="FtsL"/>
    <property type="match status" value="1"/>
</dbReference>
<dbReference type="GO" id="GO:0005886">
    <property type="term" value="C:plasma membrane"/>
    <property type="evidence" value="ECO:0007669"/>
    <property type="project" value="UniProtKB-SubCell"/>
</dbReference>
<keyword evidence="6 8" id="KW-0472">Membrane</keyword>
<protein>
    <recommendedName>
        <fullName evidence="8 9">Cell division protein FtsL</fullName>
    </recommendedName>
</protein>
<keyword evidence="4 8" id="KW-0812">Transmembrane</keyword>
<evidence type="ECO:0000313" key="12">
    <source>
        <dbReference type="Proteomes" id="UP000198505"/>
    </source>
</evidence>
<dbReference type="EMBL" id="FOGS01000002">
    <property type="protein sequence ID" value="SER64750.1"/>
    <property type="molecule type" value="Genomic_DNA"/>
</dbReference>
<evidence type="ECO:0000256" key="1">
    <source>
        <dbReference type="ARBA" id="ARBA00004401"/>
    </source>
</evidence>